<dbReference type="InterPro" id="IPR001647">
    <property type="entry name" value="HTH_TetR"/>
</dbReference>
<name>A0A841FYG0_9ACTN</name>
<proteinExistence type="predicted"/>
<dbReference type="InterPro" id="IPR039538">
    <property type="entry name" value="BetI_C"/>
</dbReference>
<dbReference type="Pfam" id="PF00440">
    <property type="entry name" value="TetR_N"/>
    <property type="match status" value="1"/>
</dbReference>
<feature type="domain" description="HTH tetR-type" evidence="6">
    <location>
        <begin position="1"/>
        <end position="61"/>
    </location>
</feature>
<accession>A0A841FYG0</accession>
<dbReference type="PROSITE" id="PS50977">
    <property type="entry name" value="HTH_TETR_2"/>
    <property type="match status" value="1"/>
</dbReference>
<gene>
    <name evidence="7" type="ORF">HNR73_006270</name>
</gene>
<evidence type="ECO:0000256" key="1">
    <source>
        <dbReference type="ARBA" id="ARBA00022491"/>
    </source>
</evidence>
<dbReference type="InterPro" id="IPR009057">
    <property type="entry name" value="Homeodomain-like_sf"/>
</dbReference>
<dbReference type="PANTHER" id="PTHR30055">
    <property type="entry name" value="HTH-TYPE TRANSCRIPTIONAL REGULATOR RUTR"/>
    <property type="match status" value="1"/>
</dbReference>
<evidence type="ECO:0000259" key="6">
    <source>
        <dbReference type="PROSITE" id="PS50977"/>
    </source>
</evidence>
<sequence length="182" mass="19532">MGTRDDLLVAAKKCLAERGYAKTTVRHIVAVSGTNLAAINYHFRTREALLHQAMVESVADAVDEIVRSIAVGDDLEPRLDFLWSRLTGSFVTERELWAANIEALAAALHSPELRARIAEDQQIARTELGGALGTGLDAEDRASLGAVVMTMLSGLLVQWMIDPDGAPTPERISAGLRALASG</sequence>
<keyword evidence="2" id="KW-0805">Transcription regulation</keyword>
<keyword evidence="3 5" id="KW-0238">DNA-binding</keyword>
<dbReference type="Gene3D" id="1.10.357.10">
    <property type="entry name" value="Tetracycline Repressor, domain 2"/>
    <property type="match status" value="1"/>
</dbReference>
<dbReference type="SUPFAM" id="SSF46689">
    <property type="entry name" value="Homeodomain-like"/>
    <property type="match status" value="1"/>
</dbReference>
<feature type="DNA-binding region" description="H-T-H motif" evidence="5">
    <location>
        <begin position="24"/>
        <end position="43"/>
    </location>
</feature>
<evidence type="ECO:0000256" key="3">
    <source>
        <dbReference type="ARBA" id="ARBA00023125"/>
    </source>
</evidence>
<dbReference type="Proteomes" id="UP000548476">
    <property type="component" value="Unassembled WGS sequence"/>
</dbReference>
<dbReference type="Pfam" id="PF13977">
    <property type="entry name" value="TetR_C_6"/>
    <property type="match status" value="1"/>
</dbReference>
<dbReference type="PANTHER" id="PTHR30055:SF219">
    <property type="entry name" value="TRANSCRIPTIONAL REGULATORY PROTEIN"/>
    <property type="match status" value="1"/>
</dbReference>
<reference evidence="7 8" key="1">
    <citation type="submission" date="2020-08" db="EMBL/GenBank/DDBJ databases">
        <title>Genomic Encyclopedia of Type Strains, Phase IV (KMG-IV): sequencing the most valuable type-strain genomes for metagenomic binning, comparative biology and taxonomic classification.</title>
        <authorList>
            <person name="Goeker M."/>
        </authorList>
    </citation>
    <scope>NUCLEOTIDE SEQUENCE [LARGE SCALE GENOMIC DNA]</scope>
    <source>
        <strain evidence="7 8">YIM 65646</strain>
    </source>
</reference>
<dbReference type="PRINTS" id="PR00455">
    <property type="entry name" value="HTHTETR"/>
</dbReference>
<keyword evidence="4" id="KW-0804">Transcription</keyword>
<dbReference type="GO" id="GO:0003700">
    <property type="term" value="F:DNA-binding transcription factor activity"/>
    <property type="evidence" value="ECO:0007669"/>
    <property type="project" value="TreeGrafter"/>
</dbReference>
<keyword evidence="1" id="KW-0678">Repressor</keyword>
<dbReference type="EMBL" id="JACHGT010000016">
    <property type="protein sequence ID" value="MBB6038387.1"/>
    <property type="molecule type" value="Genomic_DNA"/>
</dbReference>
<dbReference type="InterPro" id="IPR050109">
    <property type="entry name" value="HTH-type_TetR-like_transc_reg"/>
</dbReference>
<dbReference type="SUPFAM" id="SSF48498">
    <property type="entry name" value="Tetracyclin repressor-like, C-terminal domain"/>
    <property type="match status" value="1"/>
</dbReference>
<keyword evidence="8" id="KW-1185">Reference proteome</keyword>
<dbReference type="RefSeq" id="WP_184791184.1">
    <property type="nucleotide sequence ID" value="NZ_BONT01000009.1"/>
</dbReference>
<evidence type="ECO:0000256" key="2">
    <source>
        <dbReference type="ARBA" id="ARBA00023015"/>
    </source>
</evidence>
<dbReference type="AlphaFoldDB" id="A0A841FYG0"/>
<comment type="caution">
    <text evidence="7">The sequence shown here is derived from an EMBL/GenBank/DDBJ whole genome shotgun (WGS) entry which is preliminary data.</text>
</comment>
<evidence type="ECO:0000313" key="8">
    <source>
        <dbReference type="Proteomes" id="UP000548476"/>
    </source>
</evidence>
<dbReference type="InterPro" id="IPR036271">
    <property type="entry name" value="Tet_transcr_reg_TetR-rel_C_sf"/>
</dbReference>
<protein>
    <submittedName>
        <fullName evidence="7">AcrR family transcriptional regulator</fullName>
    </submittedName>
</protein>
<evidence type="ECO:0000313" key="7">
    <source>
        <dbReference type="EMBL" id="MBB6038387.1"/>
    </source>
</evidence>
<dbReference type="GO" id="GO:0000976">
    <property type="term" value="F:transcription cis-regulatory region binding"/>
    <property type="evidence" value="ECO:0007669"/>
    <property type="project" value="TreeGrafter"/>
</dbReference>
<organism evidence="7 8">
    <name type="scientific">Phytomonospora endophytica</name>
    <dbReference type="NCBI Taxonomy" id="714109"/>
    <lineage>
        <taxon>Bacteria</taxon>
        <taxon>Bacillati</taxon>
        <taxon>Actinomycetota</taxon>
        <taxon>Actinomycetes</taxon>
        <taxon>Micromonosporales</taxon>
        <taxon>Micromonosporaceae</taxon>
        <taxon>Phytomonospora</taxon>
    </lineage>
</organism>
<evidence type="ECO:0000256" key="5">
    <source>
        <dbReference type="PROSITE-ProRule" id="PRU00335"/>
    </source>
</evidence>
<evidence type="ECO:0000256" key="4">
    <source>
        <dbReference type="ARBA" id="ARBA00023163"/>
    </source>
</evidence>